<keyword evidence="1" id="KW-0614">Plasmid</keyword>
<gene>
    <name evidence="1" type="ORF">BJG93_36430</name>
</gene>
<dbReference type="EMBL" id="CP017563">
    <property type="protein sequence ID" value="QXE07351.1"/>
    <property type="molecule type" value="Genomic_DNA"/>
</dbReference>
<sequence length="150" mass="16918">MKRRARATQIDAQQWADCAIAVEVRSVSNVIQHASHASRTTRNSTTQHCFDSVLMRGKSPMKSFLNGNKPDHLDAEVRRPLLKHLPQSHVAMLVATSWRRSVHMWANAQRQHVRVVYCLAAEERREQIGDSPRGAKIAISFTSVVLINNA</sequence>
<dbReference type="Proteomes" id="UP000179860">
    <property type="component" value="Plasmid pl1WSM5005"/>
</dbReference>
<reference evidence="1" key="1">
    <citation type="submission" date="2016-09" db="EMBL/GenBank/DDBJ databases">
        <title>The Complete Genome of Burkholderia sprentiae wsm5005.</title>
        <authorList>
            <person name="De Meyer S."/>
            <person name="Wang P."/>
            <person name="Terpolilli J."/>
        </authorList>
    </citation>
    <scope>NUCLEOTIDE SEQUENCE [LARGE SCALE GENOMIC DNA]</scope>
    <source>
        <strain evidence="1">WSM5005</strain>
    </source>
</reference>
<protein>
    <submittedName>
        <fullName evidence="1">Uncharacterized protein</fullName>
    </submittedName>
</protein>
<accession>A0A8F4QJV3</accession>
<dbReference type="KEGG" id="pspw:BJG93_36430"/>
<name>A0A8F4QJV3_9BURK</name>
<evidence type="ECO:0000313" key="2">
    <source>
        <dbReference type="Proteomes" id="UP000179860"/>
    </source>
</evidence>
<dbReference type="AlphaFoldDB" id="A0A8F4QJV3"/>
<keyword evidence="2" id="KW-1185">Reference proteome</keyword>
<organism evidence="1 2">
    <name type="scientific">Paraburkholderia sprentiae WSM5005</name>
    <dbReference type="NCBI Taxonomy" id="754502"/>
    <lineage>
        <taxon>Bacteria</taxon>
        <taxon>Pseudomonadati</taxon>
        <taxon>Pseudomonadota</taxon>
        <taxon>Betaproteobacteria</taxon>
        <taxon>Burkholderiales</taxon>
        <taxon>Burkholderiaceae</taxon>
        <taxon>Paraburkholderia</taxon>
    </lineage>
</organism>
<proteinExistence type="predicted"/>
<evidence type="ECO:0000313" key="1">
    <source>
        <dbReference type="EMBL" id="QXE07351.1"/>
    </source>
</evidence>
<geneLocation type="plasmid" evidence="1 2">
    <name>pl1WSM5005</name>
</geneLocation>
<dbReference type="RefSeq" id="WP_154671715.1">
    <property type="nucleotide sequence ID" value="NZ_CP017563.2"/>
</dbReference>